<gene>
    <name evidence="1" type="ORF">SeMB42_g02955</name>
</gene>
<protein>
    <submittedName>
        <fullName evidence="1">Uncharacterized protein</fullName>
    </submittedName>
</protein>
<dbReference type="VEuPathDB" id="FungiDB:SeMB42_g02955"/>
<comment type="caution">
    <text evidence="1">The sequence shown here is derived from an EMBL/GenBank/DDBJ whole genome shotgun (WGS) entry which is preliminary data.</text>
</comment>
<keyword evidence="2" id="KW-1185">Reference proteome</keyword>
<reference evidence="1 2" key="1">
    <citation type="journal article" date="2019" name="Sci. Rep.">
        <title>Comparative genomics of chytrid fungi reveal insights into the obligate biotrophic and pathogenic lifestyle of Synchytrium endobioticum.</title>
        <authorList>
            <person name="van de Vossenberg B.T.L.H."/>
            <person name="Warris S."/>
            <person name="Nguyen H.D.T."/>
            <person name="van Gent-Pelzer M.P.E."/>
            <person name="Joly D.L."/>
            <person name="van de Geest H.C."/>
            <person name="Bonants P.J.M."/>
            <person name="Smith D.S."/>
            <person name="Levesque C.A."/>
            <person name="van der Lee T.A.J."/>
        </authorList>
    </citation>
    <scope>NUCLEOTIDE SEQUENCE [LARGE SCALE GENOMIC DNA]</scope>
    <source>
        <strain evidence="1 2">MB42</strain>
    </source>
</reference>
<name>A0A507DA34_9FUNG</name>
<dbReference type="EMBL" id="QEAN01000098">
    <property type="protein sequence ID" value="TPX48529.1"/>
    <property type="molecule type" value="Genomic_DNA"/>
</dbReference>
<dbReference type="Proteomes" id="UP000317494">
    <property type="component" value="Unassembled WGS sequence"/>
</dbReference>
<evidence type="ECO:0000313" key="2">
    <source>
        <dbReference type="Proteomes" id="UP000317494"/>
    </source>
</evidence>
<accession>A0A507DA34</accession>
<sequence>MSTTDSNRIQISLPLFDGKPDGVSFTRWADIVEDYLGGYETLADILTGTTVKPIATDANTAASLIWQRKDKLIKAALRTSLINNDLATSHITKEATSHDVWQALKRVYEPSTVTSLYSKLYEWLTEATTRSVADVESTGTKLKQRETSIVTIFKELAKGEDDPIPFVIKTLRKIDHLIAQAKAEASNRSPGTPQGSALIATLPNGHFAVNQKPRISQKPILILTQLLSHRIIGCLIIITRVPCHAIRHRRPGRQHPWL</sequence>
<dbReference type="AlphaFoldDB" id="A0A507DA34"/>
<proteinExistence type="predicted"/>
<organism evidence="1 2">
    <name type="scientific">Synchytrium endobioticum</name>
    <dbReference type="NCBI Taxonomy" id="286115"/>
    <lineage>
        <taxon>Eukaryota</taxon>
        <taxon>Fungi</taxon>
        <taxon>Fungi incertae sedis</taxon>
        <taxon>Chytridiomycota</taxon>
        <taxon>Chytridiomycota incertae sedis</taxon>
        <taxon>Chytridiomycetes</taxon>
        <taxon>Synchytriales</taxon>
        <taxon>Synchytriaceae</taxon>
        <taxon>Synchytrium</taxon>
    </lineage>
</organism>
<evidence type="ECO:0000313" key="1">
    <source>
        <dbReference type="EMBL" id="TPX48529.1"/>
    </source>
</evidence>